<dbReference type="InterPro" id="IPR056378">
    <property type="entry name" value="Let-756-like_FGF"/>
</dbReference>
<organism evidence="3 4">
    <name type="scientific">Nezara viridula</name>
    <name type="common">Southern green stink bug</name>
    <name type="synonym">Cimex viridulus</name>
    <dbReference type="NCBI Taxonomy" id="85310"/>
    <lineage>
        <taxon>Eukaryota</taxon>
        <taxon>Metazoa</taxon>
        <taxon>Ecdysozoa</taxon>
        <taxon>Arthropoda</taxon>
        <taxon>Hexapoda</taxon>
        <taxon>Insecta</taxon>
        <taxon>Pterygota</taxon>
        <taxon>Neoptera</taxon>
        <taxon>Paraneoptera</taxon>
        <taxon>Hemiptera</taxon>
        <taxon>Heteroptera</taxon>
        <taxon>Panheteroptera</taxon>
        <taxon>Pentatomomorpha</taxon>
        <taxon>Pentatomoidea</taxon>
        <taxon>Pentatomidae</taxon>
        <taxon>Pentatominae</taxon>
        <taxon>Nezara</taxon>
    </lineage>
</organism>
<dbReference type="CDD" id="cd00058">
    <property type="entry name" value="beta-trefoil_FGF"/>
    <property type="match status" value="1"/>
</dbReference>
<evidence type="ECO:0000256" key="2">
    <source>
        <dbReference type="RuleBase" id="RU049442"/>
    </source>
</evidence>
<dbReference type="OrthoDB" id="5987799at2759"/>
<sequence length="147" mass="16847">MDEIDDIHYGNPHYGYRMRLFSRTGHHLTILPNEKVLGINDDSGDLAEYEILEFTSAGDVGEVRIRGVYTNLYLSMDEEGNLYGEENPRDEATIFKESTLGQYNTYLSKKYADKNWYVGIKKNGKPKPAHRTALGQNAIKFLPIRIE</sequence>
<gene>
    <name evidence="3" type="ORF">NEZAVI_LOCUS175</name>
</gene>
<dbReference type="PANTHER" id="PTHR11486">
    <property type="entry name" value="FIBROBLAST GROWTH FACTOR"/>
    <property type="match status" value="1"/>
</dbReference>
<comment type="similarity">
    <text evidence="1 2">Belongs to the heparin-binding growth factors family.</text>
</comment>
<reference evidence="3" key="1">
    <citation type="submission" date="2022-01" db="EMBL/GenBank/DDBJ databases">
        <authorList>
            <person name="King R."/>
        </authorList>
    </citation>
    <scope>NUCLEOTIDE SEQUENCE</scope>
</reference>
<dbReference type="InterPro" id="IPR002209">
    <property type="entry name" value="Fibroblast_GF_fam"/>
</dbReference>
<dbReference type="AlphaFoldDB" id="A0A9P0DVD5"/>
<keyword evidence="4" id="KW-1185">Reference proteome</keyword>
<evidence type="ECO:0000256" key="1">
    <source>
        <dbReference type="ARBA" id="ARBA00007936"/>
    </source>
</evidence>
<name>A0A9P0DVD5_NEZVI</name>
<dbReference type="PRINTS" id="PR00262">
    <property type="entry name" value="IL1HBGF"/>
</dbReference>
<dbReference type="SMART" id="SM00442">
    <property type="entry name" value="FGF"/>
    <property type="match status" value="1"/>
</dbReference>
<accession>A0A9P0DVD5</accession>
<dbReference type="Pfam" id="PF00167">
    <property type="entry name" value="FGF"/>
    <property type="match status" value="1"/>
</dbReference>
<dbReference type="SUPFAM" id="SSF50353">
    <property type="entry name" value="Cytokine"/>
    <property type="match status" value="1"/>
</dbReference>
<dbReference type="EMBL" id="OV725077">
    <property type="protein sequence ID" value="CAH1388584.1"/>
    <property type="molecule type" value="Genomic_DNA"/>
</dbReference>
<evidence type="ECO:0000313" key="3">
    <source>
        <dbReference type="EMBL" id="CAH1388584.1"/>
    </source>
</evidence>
<evidence type="ECO:0000313" key="4">
    <source>
        <dbReference type="Proteomes" id="UP001152798"/>
    </source>
</evidence>
<dbReference type="PRINTS" id="PR00263">
    <property type="entry name" value="HBGFFGF"/>
</dbReference>
<dbReference type="Gene3D" id="2.80.10.50">
    <property type="match status" value="1"/>
</dbReference>
<dbReference type="InterPro" id="IPR008996">
    <property type="entry name" value="IL1/FGF"/>
</dbReference>
<proteinExistence type="inferred from homology"/>
<dbReference type="GO" id="GO:0008083">
    <property type="term" value="F:growth factor activity"/>
    <property type="evidence" value="ECO:0007669"/>
    <property type="project" value="InterPro"/>
</dbReference>
<protein>
    <recommendedName>
        <fullName evidence="2">Fibroblast growth factor</fullName>
        <shortName evidence="2">FGF</shortName>
    </recommendedName>
</protein>
<dbReference type="Proteomes" id="UP001152798">
    <property type="component" value="Chromosome 1"/>
</dbReference>